<dbReference type="AlphaFoldDB" id="A0A4R5MKV6"/>
<gene>
    <name evidence="3" type="ORF">EZJ43_09415</name>
</gene>
<dbReference type="InterPro" id="IPR052350">
    <property type="entry name" value="Metallo-dep_Lactonases"/>
</dbReference>
<dbReference type="Proteomes" id="UP000295668">
    <property type="component" value="Unassembled WGS sequence"/>
</dbReference>
<dbReference type="PANTHER" id="PTHR43569">
    <property type="entry name" value="AMIDOHYDROLASE"/>
    <property type="match status" value="1"/>
</dbReference>
<dbReference type="InterPro" id="IPR032466">
    <property type="entry name" value="Metal_Hydrolase"/>
</dbReference>
<evidence type="ECO:0000259" key="2">
    <source>
        <dbReference type="Pfam" id="PF04909"/>
    </source>
</evidence>
<dbReference type="PANTHER" id="PTHR43569:SF2">
    <property type="entry name" value="AMIDOHYDROLASE-RELATED DOMAIN-CONTAINING PROTEIN"/>
    <property type="match status" value="1"/>
</dbReference>
<dbReference type="InterPro" id="IPR006680">
    <property type="entry name" value="Amidohydro-rel"/>
</dbReference>
<dbReference type="EMBL" id="SJCY01000005">
    <property type="protein sequence ID" value="TDG36212.1"/>
    <property type="molecule type" value="Genomic_DNA"/>
</dbReference>
<keyword evidence="3" id="KW-0378">Hydrolase</keyword>
<reference evidence="3 4" key="1">
    <citation type="submission" date="2019-02" db="EMBL/GenBank/DDBJ databases">
        <title>Pedobacter sp. nov., a novel speices isolated from soil of pinguins habitat in Antarcitica.</title>
        <authorList>
            <person name="He R.-H."/>
        </authorList>
    </citation>
    <scope>NUCLEOTIDE SEQUENCE [LARGE SCALE GENOMIC DNA]</scope>
    <source>
        <strain evidence="3 4">E01020</strain>
    </source>
</reference>
<dbReference type="GO" id="GO:0016787">
    <property type="term" value="F:hydrolase activity"/>
    <property type="evidence" value="ECO:0007669"/>
    <property type="project" value="UniProtKB-KW"/>
</dbReference>
<accession>A0A4R5MKV6</accession>
<evidence type="ECO:0000256" key="1">
    <source>
        <dbReference type="ARBA" id="ARBA00038310"/>
    </source>
</evidence>
<comment type="caution">
    <text evidence="3">The sequence shown here is derived from an EMBL/GenBank/DDBJ whole genome shotgun (WGS) entry which is preliminary data.</text>
</comment>
<dbReference type="Pfam" id="PF04909">
    <property type="entry name" value="Amidohydro_2"/>
    <property type="match status" value="1"/>
</dbReference>
<protein>
    <submittedName>
        <fullName evidence="3">Amidohydrolase</fullName>
    </submittedName>
</protein>
<dbReference type="RefSeq" id="WP_133262458.1">
    <property type="nucleotide sequence ID" value="NZ_SJCY01000005.1"/>
</dbReference>
<dbReference type="OrthoDB" id="5450317at2"/>
<proteinExistence type="inferred from homology"/>
<organism evidence="3 4">
    <name type="scientific">Pedobacter changchengzhani</name>
    <dbReference type="NCBI Taxonomy" id="2529274"/>
    <lineage>
        <taxon>Bacteria</taxon>
        <taxon>Pseudomonadati</taxon>
        <taxon>Bacteroidota</taxon>
        <taxon>Sphingobacteriia</taxon>
        <taxon>Sphingobacteriales</taxon>
        <taxon>Sphingobacteriaceae</taxon>
        <taxon>Pedobacter</taxon>
    </lineage>
</organism>
<evidence type="ECO:0000313" key="4">
    <source>
        <dbReference type="Proteomes" id="UP000295668"/>
    </source>
</evidence>
<sequence>MQKIDSHQHFWKFDPVRDSWINEEMEVIKRDFLPEDLIPALTANEVIGTVVVQSDVSEEENKFQLNNADNFDFIKGVVGWVDFENDNLEERLAFYSHFEKLKGFRHILQGELARDKMLQPKFLNGIGLLEKYNYTYDLLVLPDQLQYLPKLLAAFPNQKFVIDHLAKPNILNKEIDRWSDDMKKVAAFENVHCKISGMVTETDVQNWKKDDFEPYMDAVVDSFGIERLMFGSDWPVCLLAASYDEVVEITTSYFSNFSKEAQNKFFAQNATAFYNL</sequence>
<name>A0A4R5MKV6_9SPHI</name>
<evidence type="ECO:0000313" key="3">
    <source>
        <dbReference type="EMBL" id="TDG36212.1"/>
    </source>
</evidence>
<dbReference type="SUPFAM" id="SSF51556">
    <property type="entry name" value="Metallo-dependent hydrolases"/>
    <property type="match status" value="1"/>
</dbReference>
<keyword evidence="4" id="KW-1185">Reference proteome</keyword>
<feature type="domain" description="Amidohydrolase-related" evidence="2">
    <location>
        <begin position="4"/>
        <end position="276"/>
    </location>
</feature>
<dbReference type="Gene3D" id="3.20.20.140">
    <property type="entry name" value="Metal-dependent hydrolases"/>
    <property type="match status" value="1"/>
</dbReference>
<comment type="similarity">
    <text evidence="1">Belongs to the metallo-dependent hydrolases superfamily.</text>
</comment>